<feature type="region of interest" description="Disordered" evidence="1">
    <location>
        <begin position="280"/>
        <end position="332"/>
    </location>
</feature>
<feature type="compositionally biased region" description="Low complexity" evidence="1">
    <location>
        <begin position="136"/>
        <end position="168"/>
    </location>
</feature>
<feature type="compositionally biased region" description="Basic and acidic residues" evidence="1">
    <location>
        <begin position="306"/>
        <end position="316"/>
    </location>
</feature>
<organism evidence="3">
    <name type="scientific">Caenorhabditis remanei</name>
    <name type="common">Caenorhabditis vulgaris</name>
    <dbReference type="NCBI Taxonomy" id="31234"/>
    <lineage>
        <taxon>Eukaryota</taxon>
        <taxon>Metazoa</taxon>
        <taxon>Ecdysozoa</taxon>
        <taxon>Nematoda</taxon>
        <taxon>Chromadorea</taxon>
        <taxon>Rhabditida</taxon>
        <taxon>Rhabditina</taxon>
        <taxon>Rhabditomorpha</taxon>
        <taxon>Rhabditoidea</taxon>
        <taxon>Rhabditidae</taxon>
        <taxon>Peloderinae</taxon>
        <taxon>Caenorhabditis</taxon>
    </lineage>
</organism>
<dbReference type="HOGENOM" id="CLU_674802_0_0_1"/>
<dbReference type="OMA" id="IHQYRSA"/>
<accession>E3NKD9</accession>
<feature type="compositionally biased region" description="Low complexity" evidence="1">
    <location>
        <begin position="99"/>
        <end position="121"/>
    </location>
</feature>
<reference evidence="2" key="1">
    <citation type="submission" date="2007-07" db="EMBL/GenBank/DDBJ databases">
        <title>PCAP assembly of the Caenorhabditis remanei genome.</title>
        <authorList>
            <consortium name="The Caenorhabditis remanei Sequencing Consortium"/>
            <person name="Wilson R.K."/>
        </authorList>
    </citation>
    <scope>NUCLEOTIDE SEQUENCE [LARGE SCALE GENOMIC DNA]</scope>
    <source>
        <strain evidence="2">PB4641</strain>
    </source>
</reference>
<feature type="compositionally biased region" description="Polar residues" evidence="1">
    <location>
        <begin position="85"/>
        <end position="98"/>
    </location>
</feature>
<feature type="compositionally biased region" description="Low complexity" evidence="1">
    <location>
        <begin position="215"/>
        <end position="237"/>
    </location>
</feature>
<dbReference type="EMBL" id="DS268795">
    <property type="protein sequence ID" value="EFP02111.1"/>
    <property type="molecule type" value="Genomic_DNA"/>
</dbReference>
<name>E3NKD9_CAERE</name>
<evidence type="ECO:0000313" key="3">
    <source>
        <dbReference type="Proteomes" id="UP000008281"/>
    </source>
</evidence>
<proteinExistence type="predicted"/>
<dbReference type="OrthoDB" id="5869022at2759"/>
<protein>
    <submittedName>
        <fullName evidence="2">Uncharacterized protein</fullName>
    </submittedName>
</protein>
<feature type="region of interest" description="Disordered" evidence="1">
    <location>
        <begin position="74"/>
        <end position="171"/>
    </location>
</feature>
<evidence type="ECO:0000256" key="1">
    <source>
        <dbReference type="SAM" id="MobiDB-lite"/>
    </source>
</evidence>
<keyword evidence="3" id="KW-1185">Reference proteome</keyword>
<dbReference type="Proteomes" id="UP000008281">
    <property type="component" value="Unassembled WGS sequence"/>
</dbReference>
<feature type="compositionally biased region" description="Basic and acidic residues" evidence="1">
    <location>
        <begin position="74"/>
        <end position="84"/>
    </location>
</feature>
<dbReference type="AlphaFoldDB" id="E3NKD9"/>
<sequence>MHRQNCCYNPDSRGIPTVPPPFAFFVAHFEGAYPRTVNGSRLELRSFPGSPIGDFRRRYPSSFATNMMLTEQDKNAEHNDENTRQSRSPSVDSVSRLHQQSGGFASQNQQQNSQSQQPTQQRRGSFSKDGGGNGGYYQQQNQNGYRRQSFSQRGNRSNNQRSGSSYQGEQLGNNYQQGYQLKQQRAYQNYPQHQSKYFYQPRPIFNSTQEFGPFSARRQSPSSPSSPTPSATNSSSNRNQIPPPPILLRHVESLPHEKGFSGSGSEQEQHHDAKIHQYRSAGTAPGGFSNNSSPFKQQTPTTPSSSEKRGEPEEWPTRFQHPPPGLQNPFRRTNQSNFHFFLQWNLGPHDNIPPPIELQRKNPVASLPIDIPPNSQPSTPSSFERNAQFRAAIKEGVSVDSVDAKHACFANERMHSAIYG</sequence>
<dbReference type="InParanoid" id="E3NKD9"/>
<evidence type="ECO:0000313" key="2">
    <source>
        <dbReference type="EMBL" id="EFP02111.1"/>
    </source>
</evidence>
<dbReference type="eggNOG" id="ENOG502TGZJ">
    <property type="taxonomic scope" value="Eukaryota"/>
</dbReference>
<feature type="compositionally biased region" description="Polar residues" evidence="1">
    <location>
        <begin position="288"/>
        <end position="305"/>
    </location>
</feature>
<gene>
    <name evidence="2" type="ORF">CRE_20598</name>
</gene>
<dbReference type="STRING" id="31234.E3NKD9"/>
<feature type="region of interest" description="Disordered" evidence="1">
    <location>
        <begin position="205"/>
        <end position="246"/>
    </location>
</feature>